<dbReference type="InterPro" id="IPR029063">
    <property type="entry name" value="SAM-dependent_MTases_sf"/>
</dbReference>
<evidence type="ECO:0000313" key="3">
    <source>
        <dbReference type="Proteomes" id="UP000240317"/>
    </source>
</evidence>
<dbReference type="Proteomes" id="UP000240317">
    <property type="component" value="Unassembled WGS sequence"/>
</dbReference>
<evidence type="ECO:0000313" key="2">
    <source>
        <dbReference type="EMBL" id="PTA69034.1"/>
    </source>
</evidence>
<dbReference type="Gene3D" id="3.40.50.150">
    <property type="entry name" value="Vaccinia Virus protein VP39"/>
    <property type="match status" value="1"/>
</dbReference>
<dbReference type="AlphaFoldDB" id="A0A2T3WB51"/>
<dbReference type="PANTHER" id="PTHR42912">
    <property type="entry name" value="METHYLTRANSFERASE"/>
    <property type="match status" value="1"/>
</dbReference>
<dbReference type="GO" id="GO:0032259">
    <property type="term" value="P:methylation"/>
    <property type="evidence" value="ECO:0007669"/>
    <property type="project" value="UniProtKB-KW"/>
</dbReference>
<keyword evidence="3" id="KW-1185">Reference proteome</keyword>
<dbReference type="Pfam" id="PF08241">
    <property type="entry name" value="Methyltransf_11"/>
    <property type="match status" value="1"/>
</dbReference>
<dbReference type="SUPFAM" id="SSF53335">
    <property type="entry name" value="S-adenosyl-L-methionine-dependent methyltransferases"/>
    <property type="match status" value="1"/>
</dbReference>
<dbReference type="InterPro" id="IPR013216">
    <property type="entry name" value="Methyltransf_11"/>
</dbReference>
<accession>A0A2T3WB51</accession>
<comment type="caution">
    <text evidence="2">The sequence shown here is derived from an EMBL/GenBank/DDBJ whole genome shotgun (WGS) entry which is preliminary data.</text>
</comment>
<protein>
    <submittedName>
        <fullName evidence="2">SAM-dependent methyltransferase</fullName>
    </submittedName>
</protein>
<feature type="domain" description="Methyltransferase type 11" evidence="1">
    <location>
        <begin position="70"/>
        <end position="162"/>
    </location>
</feature>
<dbReference type="GO" id="GO:0008757">
    <property type="term" value="F:S-adenosylmethionine-dependent methyltransferase activity"/>
    <property type="evidence" value="ECO:0007669"/>
    <property type="project" value="InterPro"/>
</dbReference>
<keyword evidence="2" id="KW-0808">Transferase</keyword>
<keyword evidence="2" id="KW-0489">Methyltransferase</keyword>
<sequence>MNRMPGPPQHQENLNLTLAQRSNLWAPTARGYHAWRAGSLRLLGARGLTLAREADLMTALCRPGPGQRWLDAGTSSGFYAGVLARAGAQVLAADLSAPMLQEAGRRQRGLGIEWRQLNLERSGLPAAGFDGVTVGATLNETHDPARLLSELARLLRPGGQLWLMYLRRTGGPLQAALERAALGGLTFPDPAWVARALPGLRLTHGLNTGAVRFERYEVERSAKGSSAAPGAATRTL</sequence>
<dbReference type="EMBL" id="PYSV01000003">
    <property type="protein sequence ID" value="PTA69034.1"/>
    <property type="molecule type" value="Genomic_DNA"/>
</dbReference>
<dbReference type="OrthoDB" id="69144at2"/>
<dbReference type="CDD" id="cd02440">
    <property type="entry name" value="AdoMet_MTases"/>
    <property type="match status" value="1"/>
</dbReference>
<dbReference type="InterPro" id="IPR050508">
    <property type="entry name" value="Methyltransf_Superfamily"/>
</dbReference>
<reference evidence="2 3" key="1">
    <citation type="submission" date="2018-03" db="EMBL/GenBank/DDBJ databases">
        <title>Draft genome of Deinococcus sp. OD32.</title>
        <authorList>
            <person name="Wang X.-P."/>
            <person name="Du Z.-J."/>
        </authorList>
    </citation>
    <scope>NUCLEOTIDE SEQUENCE [LARGE SCALE GENOMIC DNA]</scope>
    <source>
        <strain evidence="2 3">OD32</strain>
    </source>
</reference>
<organism evidence="2 3">
    <name type="scientific">Deinococcus arcticus</name>
    <dbReference type="NCBI Taxonomy" id="2136176"/>
    <lineage>
        <taxon>Bacteria</taxon>
        <taxon>Thermotogati</taxon>
        <taxon>Deinococcota</taxon>
        <taxon>Deinococci</taxon>
        <taxon>Deinococcales</taxon>
        <taxon>Deinococcaceae</taxon>
        <taxon>Deinococcus</taxon>
    </lineage>
</organism>
<evidence type="ECO:0000259" key="1">
    <source>
        <dbReference type="Pfam" id="PF08241"/>
    </source>
</evidence>
<proteinExistence type="predicted"/>
<name>A0A2T3WB51_9DEIO</name>
<gene>
    <name evidence="2" type="ORF">C8263_04370</name>
</gene>